<dbReference type="GO" id="GO:0005811">
    <property type="term" value="C:lipid droplet"/>
    <property type="evidence" value="ECO:0007669"/>
    <property type="project" value="TreeGrafter"/>
</dbReference>
<dbReference type="AlphaFoldDB" id="A0A2R5G839"/>
<feature type="region of interest" description="Disordered" evidence="2">
    <location>
        <begin position="114"/>
        <end position="134"/>
    </location>
</feature>
<comment type="similarity">
    <text evidence="1">Belongs to the saccharopine dehydrogenase family.</text>
</comment>
<dbReference type="PANTHER" id="PTHR12286">
    <property type="entry name" value="SACCHAROPINE DEHYDROGENASE-LIKE OXIDOREDUCTASE"/>
    <property type="match status" value="1"/>
</dbReference>
<comment type="caution">
    <text evidence="4">The sequence shown here is derived from an EMBL/GenBank/DDBJ whole genome shotgun (WGS) entry which is preliminary data.</text>
</comment>
<evidence type="ECO:0000313" key="5">
    <source>
        <dbReference type="Proteomes" id="UP000241890"/>
    </source>
</evidence>
<dbReference type="EMBL" id="BEYU01000028">
    <property type="protein sequence ID" value="GBG27226.1"/>
    <property type="molecule type" value="Genomic_DNA"/>
</dbReference>
<dbReference type="OrthoDB" id="10268090at2759"/>
<dbReference type="Gene3D" id="3.40.50.720">
    <property type="entry name" value="NAD(P)-binding Rossmann-like Domain"/>
    <property type="match status" value="1"/>
</dbReference>
<proteinExistence type="inferred from homology"/>
<dbReference type="PANTHER" id="PTHR12286:SF5">
    <property type="entry name" value="SACCHAROPINE DEHYDROGENASE-LIKE OXIDOREDUCTASE"/>
    <property type="match status" value="1"/>
</dbReference>
<evidence type="ECO:0000313" key="4">
    <source>
        <dbReference type="EMBL" id="GBG27226.1"/>
    </source>
</evidence>
<dbReference type="InParanoid" id="A0A2R5G839"/>
<evidence type="ECO:0000256" key="1">
    <source>
        <dbReference type="ARBA" id="ARBA00038048"/>
    </source>
</evidence>
<dbReference type="InterPro" id="IPR005097">
    <property type="entry name" value="Sacchrp_dh_NADP-bd"/>
</dbReference>
<dbReference type="Proteomes" id="UP000241890">
    <property type="component" value="Unassembled WGS sequence"/>
</dbReference>
<dbReference type="GO" id="GO:0005739">
    <property type="term" value="C:mitochondrion"/>
    <property type="evidence" value="ECO:0007669"/>
    <property type="project" value="TreeGrafter"/>
</dbReference>
<dbReference type="Pfam" id="PF03435">
    <property type="entry name" value="Sacchrp_dh_NADP"/>
    <property type="match status" value="1"/>
</dbReference>
<dbReference type="GO" id="GO:0005886">
    <property type="term" value="C:plasma membrane"/>
    <property type="evidence" value="ECO:0007669"/>
    <property type="project" value="TreeGrafter"/>
</dbReference>
<sequence>METNCTVSHQTPVPSEALTSDLGFYLEARARRAQSKTIEQEEEEEEEDNMVGVKEVEKFTAFKARDGKKAAFDGVQGLLKLASGLLVQLPFAAVLTPLVVVSLVANKLASGGKKQSAAETPLAEPVEPAKDRTKREERKYDLVVFGATGFTGGLAAEYLAKQYSGNGSDLKWAIAGRKIKSLEKVRERLAKLNPEAAKLDLIIADTSDEQSVQRMVNSTRVVASTVGPFVKYGTPLVRACVAYGTDYCDITGEADWVKVLIEAYSKTARETGAHIVNFCGHDCIPWDLMTLELANNIRAANPDEDLESIEMYNDIFGSFSGGTLATIVHHLSNPMKPSKNLTFNALDMRADGTRTETRVRGDLMPVGYSSAHKSYYGFSFMSMVNRDCVRRSNALLQYGKQLRYKEQQELPGLGATVAFGIEGIMIVLLLGSGALRGAFLALGLLPKPGQGPSVQEQEDGFLIVTGYGKGTKGTKAVGKMYFSKDPGYRDTARMLMESALCMALSRTELPTKGQGGMYTPAAALGTVLRDRLIRSGTEFEVKLTK</sequence>
<name>A0A2R5G839_9STRA</name>
<dbReference type="SUPFAM" id="SSF51735">
    <property type="entry name" value="NAD(P)-binding Rossmann-fold domains"/>
    <property type="match status" value="1"/>
</dbReference>
<accession>A0A2R5G839</accession>
<reference evidence="4 5" key="1">
    <citation type="submission" date="2017-12" db="EMBL/GenBank/DDBJ databases">
        <title>Sequencing, de novo assembly and annotation of complete genome of a new Thraustochytrid species, strain FCC1311.</title>
        <authorList>
            <person name="Sedici K."/>
            <person name="Godart F."/>
            <person name="Aiese Cigliano R."/>
            <person name="Sanseverino W."/>
            <person name="Barakat M."/>
            <person name="Ortet P."/>
            <person name="Marechal E."/>
            <person name="Cagnac O."/>
            <person name="Amato A."/>
        </authorList>
    </citation>
    <scope>NUCLEOTIDE SEQUENCE [LARGE SCALE GENOMIC DNA]</scope>
</reference>
<keyword evidence="5" id="KW-1185">Reference proteome</keyword>
<protein>
    <submittedName>
        <fullName evidence="4">Saccharopine dehydrogenase-like oxidoreductase</fullName>
    </submittedName>
</protein>
<dbReference type="InterPro" id="IPR051276">
    <property type="entry name" value="Saccharopine_DH-like_oxidrdct"/>
</dbReference>
<gene>
    <name evidence="4" type="ORF">FCC1311_034482</name>
</gene>
<evidence type="ECO:0000256" key="2">
    <source>
        <dbReference type="SAM" id="MobiDB-lite"/>
    </source>
</evidence>
<dbReference type="FunCoup" id="A0A2R5G839">
    <property type="interactions" value="1"/>
</dbReference>
<dbReference type="GO" id="GO:0009247">
    <property type="term" value="P:glycolipid biosynthetic process"/>
    <property type="evidence" value="ECO:0007669"/>
    <property type="project" value="TreeGrafter"/>
</dbReference>
<organism evidence="4 5">
    <name type="scientific">Hondaea fermentalgiana</name>
    <dbReference type="NCBI Taxonomy" id="2315210"/>
    <lineage>
        <taxon>Eukaryota</taxon>
        <taxon>Sar</taxon>
        <taxon>Stramenopiles</taxon>
        <taxon>Bigyra</taxon>
        <taxon>Labyrinthulomycetes</taxon>
        <taxon>Thraustochytrida</taxon>
        <taxon>Thraustochytriidae</taxon>
        <taxon>Hondaea</taxon>
    </lineage>
</organism>
<evidence type="ECO:0000259" key="3">
    <source>
        <dbReference type="Pfam" id="PF03435"/>
    </source>
</evidence>
<feature type="domain" description="Saccharopine dehydrogenase NADP binding" evidence="3">
    <location>
        <begin position="143"/>
        <end position="265"/>
    </location>
</feature>
<dbReference type="InterPro" id="IPR036291">
    <property type="entry name" value="NAD(P)-bd_dom_sf"/>
</dbReference>